<dbReference type="InParanoid" id="A0A0C3D9K1"/>
<keyword evidence="2" id="KW-1185">Reference proteome</keyword>
<dbReference type="InterPro" id="IPR027443">
    <property type="entry name" value="IPNS-like_sf"/>
</dbReference>
<protein>
    <recommendedName>
        <fullName evidence="3">DUF1479 domain protein</fullName>
    </recommendedName>
</protein>
<dbReference type="EMBL" id="KN822101">
    <property type="protein sequence ID" value="KIM57415.1"/>
    <property type="molecule type" value="Genomic_DNA"/>
</dbReference>
<reference evidence="1 2" key="1">
    <citation type="submission" date="2014-04" db="EMBL/GenBank/DDBJ databases">
        <authorList>
            <consortium name="DOE Joint Genome Institute"/>
            <person name="Kuo A."/>
            <person name="Kohler A."/>
            <person name="Nagy L.G."/>
            <person name="Floudas D."/>
            <person name="Copeland A."/>
            <person name="Barry K.W."/>
            <person name="Cichocki N."/>
            <person name="Veneault-Fourrey C."/>
            <person name="LaButti K."/>
            <person name="Lindquist E.A."/>
            <person name="Lipzen A."/>
            <person name="Lundell T."/>
            <person name="Morin E."/>
            <person name="Murat C."/>
            <person name="Sun H."/>
            <person name="Tunlid A."/>
            <person name="Henrissat B."/>
            <person name="Grigoriev I.V."/>
            <person name="Hibbett D.S."/>
            <person name="Martin F."/>
            <person name="Nordberg H.P."/>
            <person name="Cantor M.N."/>
            <person name="Hua S.X."/>
        </authorList>
    </citation>
    <scope>NUCLEOTIDE SEQUENCE [LARGE SCALE GENOMIC DNA]</scope>
    <source>
        <strain evidence="1 2">Foug A</strain>
    </source>
</reference>
<dbReference type="InterPro" id="IPR010856">
    <property type="entry name" value="Gig2-like"/>
</dbReference>
<accession>A0A0C3D9K1</accession>
<dbReference type="HOGENOM" id="CLU_011148_0_0_1"/>
<dbReference type="PANTHER" id="PTHR30613:SF1">
    <property type="entry name" value="DUF1479 DOMAIN PROTEIN (AFU_ORTHOLOGUE AFUA_5G09280)"/>
    <property type="match status" value="1"/>
</dbReference>
<organism evidence="1 2">
    <name type="scientific">Scleroderma citrinum Foug A</name>
    <dbReference type="NCBI Taxonomy" id="1036808"/>
    <lineage>
        <taxon>Eukaryota</taxon>
        <taxon>Fungi</taxon>
        <taxon>Dikarya</taxon>
        <taxon>Basidiomycota</taxon>
        <taxon>Agaricomycotina</taxon>
        <taxon>Agaricomycetes</taxon>
        <taxon>Agaricomycetidae</taxon>
        <taxon>Boletales</taxon>
        <taxon>Sclerodermatineae</taxon>
        <taxon>Sclerodermataceae</taxon>
        <taxon>Scleroderma</taxon>
    </lineage>
</organism>
<dbReference type="STRING" id="1036808.A0A0C3D9K1"/>
<dbReference type="Proteomes" id="UP000053989">
    <property type="component" value="Unassembled WGS sequence"/>
</dbReference>
<evidence type="ECO:0008006" key="3">
    <source>
        <dbReference type="Google" id="ProtNLM"/>
    </source>
</evidence>
<name>A0A0C3D9K1_9AGAM</name>
<reference evidence="2" key="2">
    <citation type="submission" date="2015-01" db="EMBL/GenBank/DDBJ databases">
        <title>Evolutionary Origins and Diversification of the Mycorrhizal Mutualists.</title>
        <authorList>
            <consortium name="DOE Joint Genome Institute"/>
            <consortium name="Mycorrhizal Genomics Consortium"/>
            <person name="Kohler A."/>
            <person name="Kuo A."/>
            <person name="Nagy L.G."/>
            <person name="Floudas D."/>
            <person name="Copeland A."/>
            <person name="Barry K.W."/>
            <person name="Cichocki N."/>
            <person name="Veneault-Fourrey C."/>
            <person name="LaButti K."/>
            <person name="Lindquist E.A."/>
            <person name="Lipzen A."/>
            <person name="Lundell T."/>
            <person name="Morin E."/>
            <person name="Murat C."/>
            <person name="Riley R."/>
            <person name="Ohm R."/>
            <person name="Sun H."/>
            <person name="Tunlid A."/>
            <person name="Henrissat B."/>
            <person name="Grigoriev I.V."/>
            <person name="Hibbett D.S."/>
            <person name="Martin F."/>
        </authorList>
    </citation>
    <scope>NUCLEOTIDE SEQUENCE [LARGE SCALE GENOMIC DNA]</scope>
    <source>
        <strain evidence="2">Foug A</strain>
    </source>
</reference>
<dbReference type="AlphaFoldDB" id="A0A0C3D9K1"/>
<proteinExistence type="predicted"/>
<dbReference type="PANTHER" id="PTHR30613">
    <property type="entry name" value="UNCHARACTERIZED PROTEIN YBIU-RELATED"/>
    <property type="match status" value="1"/>
</dbReference>
<dbReference type="SUPFAM" id="SSF51197">
    <property type="entry name" value="Clavaminate synthase-like"/>
    <property type="match status" value="1"/>
</dbReference>
<dbReference type="OrthoDB" id="8249012at2759"/>
<evidence type="ECO:0000313" key="2">
    <source>
        <dbReference type="Proteomes" id="UP000053989"/>
    </source>
</evidence>
<evidence type="ECO:0000313" key="1">
    <source>
        <dbReference type="EMBL" id="KIM57415.1"/>
    </source>
</evidence>
<sequence>MAKRTEEIAQQGPDCIPRVNFSDLENLTSEQINNIRRKGSVVVQGVVDVDEAVKWKLDLQEFINNNPHAEGFPENDKQFFHLYWTPSQVHARAHPNVLKVNSWLNNLYHFKSEKRAEDIDLSCPLVYADRFRIRHPGVQWNAHPPHIDGGSIERWEDENLRQCFADILTGNWRQHDPYELKPRLDARSSLYGRPDQASVFRTFQGWLALSETAPTEGTLRVFPDVMISNAYVILRPFFRPIVPLDDPTILDPKNWELDTSTPDFPGITRCDTGFLSAQPTPELHPHLRLNETMTSVPKVYPGDMVFWHCDVIHAVEQEHTGRNDSAVMYIPAVPKTPQNWEYILRQAEAFRKGANPPDFGQAKEGVTYVGIAVESDIKGHVGRTAMGLPIHVA</sequence>
<gene>
    <name evidence="1" type="ORF">SCLCIDRAFT_1219464</name>
</gene>
<dbReference type="Gene3D" id="2.60.120.330">
    <property type="entry name" value="B-lactam Antibiotic, Isopenicillin N Synthase, Chain"/>
    <property type="match status" value="1"/>
</dbReference>
<dbReference type="Pfam" id="PF07350">
    <property type="entry name" value="Gig2-like"/>
    <property type="match status" value="1"/>
</dbReference>